<dbReference type="Pfam" id="PF00076">
    <property type="entry name" value="RRM_1"/>
    <property type="match status" value="1"/>
</dbReference>
<keyword evidence="4" id="KW-0695">RNA-directed DNA polymerase</keyword>
<organism evidence="4 5">
    <name type="scientific">Tanacetum coccineum</name>
    <dbReference type="NCBI Taxonomy" id="301880"/>
    <lineage>
        <taxon>Eukaryota</taxon>
        <taxon>Viridiplantae</taxon>
        <taxon>Streptophyta</taxon>
        <taxon>Embryophyta</taxon>
        <taxon>Tracheophyta</taxon>
        <taxon>Spermatophyta</taxon>
        <taxon>Magnoliopsida</taxon>
        <taxon>eudicotyledons</taxon>
        <taxon>Gunneridae</taxon>
        <taxon>Pentapetalae</taxon>
        <taxon>asterids</taxon>
        <taxon>campanulids</taxon>
        <taxon>Asterales</taxon>
        <taxon>Asteraceae</taxon>
        <taxon>Asteroideae</taxon>
        <taxon>Anthemideae</taxon>
        <taxon>Anthemidinae</taxon>
        <taxon>Tanacetum</taxon>
    </lineage>
</organism>
<dbReference type="CDD" id="cd01650">
    <property type="entry name" value="RT_nLTR_like"/>
    <property type="match status" value="1"/>
</dbReference>
<dbReference type="Proteomes" id="UP001151760">
    <property type="component" value="Unassembled WGS sequence"/>
</dbReference>
<comment type="caution">
    <text evidence="4">The sequence shown here is derived from an EMBL/GenBank/DDBJ whole genome shotgun (WGS) entry which is preliminary data.</text>
</comment>
<dbReference type="InterPro" id="IPR026960">
    <property type="entry name" value="RVT-Znf"/>
</dbReference>
<feature type="domain" description="RRM" evidence="2">
    <location>
        <begin position="17"/>
        <end position="94"/>
    </location>
</feature>
<evidence type="ECO:0000313" key="5">
    <source>
        <dbReference type="Proteomes" id="UP001151760"/>
    </source>
</evidence>
<dbReference type="InterPro" id="IPR012677">
    <property type="entry name" value="Nucleotide-bd_a/b_plait_sf"/>
</dbReference>
<dbReference type="InterPro" id="IPR000504">
    <property type="entry name" value="RRM_dom"/>
</dbReference>
<dbReference type="PANTHER" id="PTHR33116">
    <property type="entry name" value="REVERSE TRANSCRIPTASE ZINC-BINDING DOMAIN-CONTAINING PROTEIN-RELATED-RELATED"/>
    <property type="match status" value="1"/>
</dbReference>
<dbReference type="PROSITE" id="PS50102">
    <property type="entry name" value="RRM"/>
    <property type="match status" value="1"/>
</dbReference>
<keyword evidence="5" id="KW-1185">Reference proteome</keyword>
<dbReference type="Gene3D" id="3.60.10.10">
    <property type="entry name" value="Endonuclease/exonuclease/phosphatase"/>
    <property type="match status" value="2"/>
</dbReference>
<evidence type="ECO:0000259" key="2">
    <source>
        <dbReference type="PROSITE" id="PS50102"/>
    </source>
</evidence>
<dbReference type="Gene3D" id="3.30.70.330">
    <property type="match status" value="1"/>
</dbReference>
<sequence length="2565" mass="290877">MGISFRSNEDDVQKVSTSIFVTNFPRNFGAKDLWKVCESYGKVVDVFILDRKSKAGKRFAFVRFIRVVNIDRLVGNLCTIWNGRLHLHANVARFEQTNKPHRNTGSVLPKGQFNPRSYVSAVNGKVPLNVPRAPTDSIPTLVLDDSCVIERDLSRHVMGRVKELNSITNLQTILSKEGFPSVKLVYLGGLWVMLELDNVESKLNLLQHIGVNSWFDSLQEAFPDFMSDDRVVWVDIEGIPLHIWSRYTFIKIGSKWGEAMDIEDNFGSSFARKRLCVRTKQPDSILEKFKVILRGKVYMARAKELFTWTPTFLEPKSSDYTSEDESVFGDKIQSDGLKVEGDEESDIEGVPDTIFGDNFDLPKGGHEEVVNQASEDPFHIYDLLNKKPNDTGHVASPSMSHPPGFTPVDSEVCEEVRNVEAILDTRIDKEASPVINSKVMFNSQEVREASFGDSACQNIGHSMGYNLEGCMKDIERIVMTQGAAEETKMDRISHMDVKSMWGNSNFDFDLSESVGNSGVVYAPQETSSKRLLWEYLAILLRRWNGEAIIMGDFNAVRFKEERLGSVFNRSCARLFDKFILSSGLVDINLEGYTFTWSHPSASKMSRLDRFLVTEGFFSLFPFISALCLDLHLSDHRPILLREVNTDFGPTPFRFYHSWFSFDGFDKMVEDAWLSFSHSDSNRLVRFKKKLQALKSIIRQWVKDKRLKLYNVKSSLKKELSIIDKDLDYGNVSDSVLLRRTELMSKLFDINQLENRDSIQKSKIQWAIEGDENSKFFHGIVNKKRSIMSIRGVFVDGSWCSDPSSVKDAFKRHFEARFKQPHGERLTLNFNFDKRLCTDQVEDLDRPVSRDEIRKAVWSCGENKSPGPDGFTFEFFRKYWLIVGADFAAAVEQFFDKGILSDGCNSSFIALIPKVPDAKFVTEFRPISLWRKQAMLFKVDFAKAYDSVRWDYLLDVLHAFGFGPNWCRWIRGSLGFAKASILVNGSPTSEFSFHCGLKQGDPLAPFLFILIMESLHFSFSRAVNDGLFKGLQLQGSVNISHLFYADDAMFIGEWSDSNLRGITSILKCFSLASGLNINIQKSQVMGVGVSSSIVEQAAGLIGCSVMNNSFRYLGVKVGECMSRKVAWDDTIHKFMSRLSKWKVKTLSIGGRLTLIKSVLGASPLYNMSIFKVPKGVLKILEAARCNFFNGADPLDRKITWVAWNKVLASKRKGGLGVSSLYALNRALLLKWAWRFISKDNSLWFQVIQALYGSKLEMHSLNQPSIWCSIIREVRLLKDKGFDFMSHCKKRVGDGRCTLFWEDLWITDVPLRVSFPRLYALEMNKLISVAEKLDAPISALSFRREVRGGIEQQQWSKLVELVGSVSLSSSPDRWFCDLSGDGVFTVKVVRNFLDDMLLPSHPVVTSWTKFIPIKVNIFAWRARRDCLPTRYNLSRRGVVLDSIVCPICGGIWIGWRFLPLRIGMFGSPQSVYRLLLNLCWKESLALLGGGFGHATQSGDLWKVSNLARLLENLCTIWIGRYHLYANQVRFERPQKHNSSLPKETSGISIKVPNSLGPNHPARPIVNRAPLFATMLAGIPKNPSYISPDPAMVLGDECVVNRELDNCVMGEVKDFASIKNLYVLLSNEGFQELKLVYLGGLWVMIELSSSKAKSGFMKHVGIASWFRQLCNAQADFVSRERIVWVDIEGVPLHVWSRATFSKIGSRWGEVIDLEESSDDSFTRKRICIKSSQEDNILERFKIIAHGKVFILRAKELFVWSPSFKAAKEADNCSDEDVNKDATNNIEDDGNYVNGDAESDVECVSDTVFADQEDTLGNNVPIQNDVQVKAQGDASANSLLSCHSEGLSSRVMEDAQLINAHDSPRVEHNIKTGGSILDVLENMIKPLTCKRVLYGLYFRLSLMLGCHCLVMGDFNEVRFPGDRMGTVFNVQGANEFNCFISNSGLTEVQLEGYSFTWSHPSAKKMSKLDRFFVTDGLLSLFPHISAVCLDRNLSDHRPILLLEVVVDYGHSPFRVFHYWFSYEGFDQMILDTWNGILLDDSNLMQKQFGCSRIYSFQVSDYIDIELDKGGSDDDILLARMDLLKKLNDIQSAEARDRLQKAKIQWAIEGDENSKFFHGIINRKRANLAVKGVMLNFVFPNKLSPDLANDLERPITRAEVRNAVWGCGENKSPGPDGFTFEFFRKYWDILGSDFCAAIEWFFEHCMFARGCNSSFIALIPKTQDPKFVSDFRPISLIGSLYKVVTKILANRLSLVISDLISDVQTAFLPNRQILDGPFIINELLSWCKHKKQQAMVFKVDFAKAYDSVRWDFLDDVLDAFGFGSKWRLWIRGSLYSGMASVLLNGSPSLEFEFHRGLKQGDPLAPYLFILIMESFHLSISRAVDAGIFRGINISDDLNISHLFYADDAVFIGKWNELNLSGSSIWNSIIKEFSAHKIQRHIDLLSTVIRGGNGLSTQLWNERFGLWYTPSRSFSSIYALKDLKLALLEETIGSTILSNMEDRWTWDLNSNRVFRVKDVRNLLDDHFMPKVPLLLIPLARFVLLVTKHRRISFLAAASFRTLLDLFVVGGT</sequence>
<dbReference type="SUPFAM" id="SSF54928">
    <property type="entry name" value="RNA-binding domain, RBD"/>
    <property type="match status" value="1"/>
</dbReference>
<dbReference type="Pfam" id="PF13966">
    <property type="entry name" value="zf-RVT"/>
    <property type="match status" value="1"/>
</dbReference>
<dbReference type="Pfam" id="PF00078">
    <property type="entry name" value="RVT_1"/>
    <property type="match status" value="2"/>
</dbReference>
<dbReference type="InterPro" id="IPR035979">
    <property type="entry name" value="RBD_domain_sf"/>
</dbReference>
<dbReference type="Pfam" id="PF03372">
    <property type="entry name" value="Exo_endo_phos"/>
    <property type="match status" value="1"/>
</dbReference>
<dbReference type="GO" id="GO:0003964">
    <property type="term" value="F:RNA-directed DNA polymerase activity"/>
    <property type="evidence" value="ECO:0007669"/>
    <property type="project" value="UniProtKB-KW"/>
</dbReference>
<dbReference type="SUPFAM" id="SSF56219">
    <property type="entry name" value="DNase I-like"/>
    <property type="match status" value="2"/>
</dbReference>
<keyword evidence="4" id="KW-0808">Transferase</keyword>
<reference evidence="4" key="1">
    <citation type="journal article" date="2022" name="Int. J. Mol. Sci.">
        <title>Draft Genome of Tanacetum Coccineum: Genomic Comparison of Closely Related Tanacetum-Family Plants.</title>
        <authorList>
            <person name="Yamashiro T."/>
            <person name="Shiraishi A."/>
            <person name="Nakayama K."/>
            <person name="Satake H."/>
        </authorList>
    </citation>
    <scope>NUCLEOTIDE SEQUENCE</scope>
</reference>
<evidence type="ECO:0000313" key="4">
    <source>
        <dbReference type="EMBL" id="GJU08950.1"/>
    </source>
</evidence>
<dbReference type="CDD" id="cd00590">
    <property type="entry name" value="RRM_SF"/>
    <property type="match status" value="1"/>
</dbReference>
<dbReference type="InterPro" id="IPR000477">
    <property type="entry name" value="RT_dom"/>
</dbReference>
<keyword evidence="1" id="KW-0694">RNA-binding</keyword>
<protein>
    <submittedName>
        <fullName evidence="4">RNA-directed DNA polymerase, eukaryota</fullName>
    </submittedName>
</protein>
<keyword evidence="4" id="KW-0548">Nucleotidyltransferase</keyword>
<dbReference type="PANTHER" id="PTHR33116:SF77">
    <property type="entry name" value="RNA-DIRECTED DNA POLYMERASE"/>
    <property type="match status" value="1"/>
</dbReference>
<dbReference type="EMBL" id="BQNB010021683">
    <property type="protein sequence ID" value="GJU08950.1"/>
    <property type="molecule type" value="Genomic_DNA"/>
</dbReference>
<feature type="domain" description="Reverse transcriptase" evidence="3">
    <location>
        <begin position="703"/>
        <end position="1116"/>
    </location>
</feature>
<accession>A0ABQ5JA80</accession>
<reference evidence="4" key="2">
    <citation type="submission" date="2022-01" db="EMBL/GenBank/DDBJ databases">
        <authorList>
            <person name="Yamashiro T."/>
            <person name="Shiraishi A."/>
            <person name="Satake H."/>
            <person name="Nakayama K."/>
        </authorList>
    </citation>
    <scope>NUCLEOTIDE SEQUENCE</scope>
</reference>
<evidence type="ECO:0000259" key="3">
    <source>
        <dbReference type="PROSITE" id="PS50878"/>
    </source>
</evidence>
<gene>
    <name evidence="4" type="ORF">Tco_1125380</name>
</gene>
<dbReference type="PROSITE" id="PS50878">
    <property type="entry name" value="RT_POL"/>
    <property type="match status" value="1"/>
</dbReference>
<evidence type="ECO:0000256" key="1">
    <source>
        <dbReference type="PROSITE-ProRule" id="PRU00176"/>
    </source>
</evidence>
<dbReference type="InterPro" id="IPR036691">
    <property type="entry name" value="Endo/exonu/phosph_ase_sf"/>
</dbReference>
<dbReference type="SMART" id="SM00360">
    <property type="entry name" value="RRM"/>
    <property type="match status" value="1"/>
</dbReference>
<dbReference type="InterPro" id="IPR005135">
    <property type="entry name" value="Endo/exonuclease/phosphatase"/>
</dbReference>
<name>A0ABQ5JA80_9ASTR</name>
<proteinExistence type="predicted"/>